<keyword evidence="5" id="KW-0443">Lipid metabolism</keyword>
<feature type="region of interest" description="Disordered" evidence="6">
    <location>
        <begin position="1"/>
        <end position="31"/>
    </location>
</feature>
<comment type="similarity">
    <text evidence="1 5">Belongs to the short-chain dehydrogenases/reductases (SDR) family.</text>
</comment>
<dbReference type="GO" id="GO:0004316">
    <property type="term" value="F:3-oxoacyl-[acyl-carrier-protein] reductase (NADPH) activity"/>
    <property type="evidence" value="ECO:0007669"/>
    <property type="project" value="UniProtKB-UniRule"/>
</dbReference>
<dbReference type="EMBL" id="CP003538">
    <property type="protein sequence ID" value="AGH99055.1"/>
    <property type="molecule type" value="Genomic_DNA"/>
</dbReference>
<reference evidence="8 9" key="1">
    <citation type="journal article" date="2013" name="ISME J.">
        <title>By their genes ye shall know them: genomic signatures of predatory bacteria.</title>
        <authorList>
            <person name="Pasternak Z."/>
            <person name="Pietrokovski S."/>
            <person name="Rotem O."/>
            <person name="Gophna U."/>
            <person name="Lurie-Weinberger M.N."/>
            <person name="Jurkevitch E."/>
        </authorList>
    </citation>
    <scope>NUCLEOTIDE SEQUENCE [LARGE SCALE GENOMIC DNA]</scope>
    <source>
        <strain evidence="8">EPB</strain>
    </source>
</reference>
<feature type="binding site" evidence="4">
    <location>
        <position position="226"/>
    </location>
    <ligand>
        <name>NADP(+)</name>
        <dbReference type="ChEBI" id="CHEBI:58349"/>
    </ligand>
</feature>
<evidence type="ECO:0000259" key="7">
    <source>
        <dbReference type="SMART" id="SM00822"/>
    </source>
</evidence>
<proteinExistence type="inferred from homology"/>
<dbReference type="STRING" id="349215.A11S_2259"/>
<gene>
    <name evidence="8" type="ORF">A11S_2259</name>
</gene>
<sequence>MAEIEPAHPLSADGRGRPSYIDPPRPSPYSAPSIFEGKDTIMFNLSGKCALVTGATGGIGGAIARAMHAQGATVGISGRNEGKLAELAAELKDRVHVLPADLGAEGGVDALVKAAEAAMGQIDILVNNAGLTRDNLSLRMKPEEWDEVIAVNMTATFRLAQAVQRGMMKRRSGRIINVASVVGVMGNPGQCNYVASKAGMIGWSKAMAQEIASRNITINCIAPGFIATAMTDALNDDQKATINAKIPMGRMGSSEDIASAAVFLASDEAAYVTGQTIHVNGGMVMI</sequence>
<evidence type="ECO:0000256" key="4">
    <source>
        <dbReference type="PIRSR" id="PIRSR611284-2"/>
    </source>
</evidence>
<dbReference type="HOGENOM" id="CLU_010194_1_3_5"/>
<comment type="catalytic activity">
    <reaction evidence="5">
        <text>a (3R)-hydroxyacyl-[ACP] + NADP(+) = a 3-oxoacyl-[ACP] + NADPH + H(+)</text>
        <dbReference type="Rhea" id="RHEA:17397"/>
        <dbReference type="Rhea" id="RHEA-COMP:9916"/>
        <dbReference type="Rhea" id="RHEA-COMP:9945"/>
        <dbReference type="ChEBI" id="CHEBI:15378"/>
        <dbReference type="ChEBI" id="CHEBI:57783"/>
        <dbReference type="ChEBI" id="CHEBI:58349"/>
        <dbReference type="ChEBI" id="CHEBI:78776"/>
        <dbReference type="ChEBI" id="CHEBI:78827"/>
        <dbReference type="EC" id="1.1.1.100"/>
    </reaction>
</comment>
<dbReference type="AlphaFoldDB" id="M4VKN6"/>
<dbReference type="PRINTS" id="PR00080">
    <property type="entry name" value="SDRFAMILY"/>
</dbReference>
<name>M4VKN6_9BACT</name>
<comment type="subunit">
    <text evidence="5">Homotetramer.</text>
</comment>
<evidence type="ECO:0000256" key="5">
    <source>
        <dbReference type="RuleBase" id="RU366074"/>
    </source>
</evidence>
<dbReference type="KEGG" id="man:A11S_2259"/>
<dbReference type="EC" id="1.1.1.100" evidence="5"/>
<dbReference type="PROSITE" id="PS00061">
    <property type="entry name" value="ADH_SHORT"/>
    <property type="match status" value="1"/>
</dbReference>
<dbReference type="PANTHER" id="PTHR42879:SF2">
    <property type="entry name" value="3-OXOACYL-[ACYL-CARRIER-PROTEIN] REDUCTASE FABG"/>
    <property type="match status" value="1"/>
</dbReference>
<dbReference type="InterPro" id="IPR057326">
    <property type="entry name" value="KR_dom"/>
</dbReference>
<dbReference type="GO" id="GO:0006633">
    <property type="term" value="P:fatty acid biosynthetic process"/>
    <property type="evidence" value="ECO:0007669"/>
    <property type="project" value="UniProtKB-UniPathway"/>
</dbReference>
<dbReference type="InterPro" id="IPR050259">
    <property type="entry name" value="SDR"/>
</dbReference>
<dbReference type="SMART" id="SM00822">
    <property type="entry name" value="PKS_KR"/>
    <property type="match status" value="1"/>
</dbReference>
<dbReference type="Pfam" id="PF13561">
    <property type="entry name" value="adh_short_C2"/>
    <property type="match status" value="1"/>
</dbReference>
<evidence type="ECO:0000256" key="3">
    <source>
        <dbReference type="PIRSR" id="PIRSR611284-1"/>
    </source>
</evidence>
<dbReference type="FunFam" id="3.40.50.720:FF:000173">
    <property type="entry name" value="3-oxoacyl-[acyl-carrier protein] reductase"/>
    <property type="match status" value="1"/>
</dbReference>
<dbReference type="GO" id="GO:0051287">
    <property type="term" value="F:NAD binding"/>
    <property type="evidence" value="ECO:0007669"/>
    <property type="project" value="UniProtKB-UniRule"/>
</dbReference>
<dbReference type="Proteomes" id="UP000011932">
    <property type="component" value="Chromosome"/>
</dbReference>
<keyword evidence="4 5" id="KW-0521">NADP</keyword>
<comment type="pathway">
    <text evidence="5">Lipid metabolism; fatty acid biosynthesis.</text>
</comment>
<dbReference type="PRINTS" id="PR00081">
    <property type="entry name" value="GDHRDH"/>
</dbReference>
<dbReference type="InterPro" id="IPR020904">
    <property type="entry name" value="Sc_DH/Rdtase_CS"/>
</dbReference>
<evidence type="ECO:0000256" key="1">
    <source>
        <dbReference type="ARBA" id="ARBA00006484"/>
    </source>
</evidence>
<organism evidence="8 9">
    <name type="scientific">Micavibrio aeruginosavorus EPB</name>
    <dbReference type="NCBI Taxonomy" id="349215"/>
    <lineage>
        <taxon>Bacteria</taxon>
        <taxon>Pseudomonadati</taxon>
        <taxon>Bdellovibrionota</taxon>
        <taxon>Bdellovibrionia</taxon>
        <taxon>Bdellovibrionales</taxon>
        <taxon>Pseudobdellovibrionaceae</taxon>
        <taxon>Micavibrio</taxon>
    </lineage>
</organism>
<evidence type="ECO:0000313" key="9">
    <source>
        <dbReference type="Proteomes" id="UP000011932"/>
    </source>
</evidence>
<keyword evidence="5" id="KW-0276">Fatty acid metabolism</keyword>
<dbReference type="NCBIfam" id="NF009466">
    <property type="entry name" value="PRK12826.1-2"/>
    <property type="match status" value="1"/>
</dbReference>
<accession>M4VKN6</accession>
<feature type="active site" description="Proton acceptor" evidence="3">
    <location>
        <position position="193"/>
    </location>
</feature>
<feature type="binding site" evidence="4">
    <location>
        <begin position="193"/>
        <end position="197"/>
    </location>
    <ligand>
        <name>NADP(+)</name>
        <dbReference type="ChEBI" id="CHEBI:58349"/>
    </ligand>
</feature>
<keyword evidence="5" id="KW-0275">Fatty acid biosynthesis</keyword>
<dbReference type="SUPFAM" id="SSF51735">
    <property type="entry name" value="NAD(P)-binding Rossmann-fold domains"/>
    <property type="match status" value="1"/>
</dbReference>
<dbReference type="InterPro" id="IPR011284">
    <property type="entry name" value="3oxo_ACP_reduc"/>
</dbReference>
<dbReference type="NCBIfam" id="TIGR01830">
    <property type="entry name" value="3oxo_ACP_reduc"/>
    <property type="match status" value="1"/>
</dbReference>
<dbReference type="UniPathway" id="UPA00094"/>
<dbReference type="PANTHER" id="PTHR42879">
    <property type="entry name" value="3-OXOACYL-(ACYL-CARRIER-PROTEIN) REDUCTASE"/>
    <property type="match status" value="1"/>
</dbReference>
<comment type="function">
    <text evidence="5">Catalyzes the NADPH-dependent reduction of beta-ketoacyl-ACP substrates to beta-hydroxyacyl-ACP products, the first reductive step in the elongation cycle of fatty acid biosynthesis.</text>
</comment>
<evidence type="ECO:0000256" key="6">
    <source>
        <dbReference type="SAM" id="MobiDB-lite"/>
    </source>
</evidence>
<keyword evidence="2 5" id="KW-0560">Oxidoreductase</keyword>
<evidence type="ECO:0000313" key="8">
    <source>
        <dbReference type="EMBL" id="AGH99055.1"/>
    </source>
</evidence>
<dbReference type="Gene3D" id="3.40.50.720">
    <property type="entry name" value="NAD(P)-binding Rossmann-like Domain"/>
    <property type="match status" value="1"/>
</dbReference>
<protein>
    <recommendedName>
        <fullName evidence="5">3-oxoacyl-[acyl-carrier-protein] reductase</fullName>
        <ecNumber evidence="5">1.1.1.100</ecNumber>
    </recommendedName>
</protein>
<dbReference type="NCBIfam" id="NF005559">
    <property type="entry name" value="PRK07231.1"/>
    <property type="match status" value="1"/>
</dbReference>
<feature type="binding site" evidence="4">
    <location>
        <position position="128"/>
    </location>
    <ligand>
        <name>NADP(+)</name>
        <dbReference type="ChEBI" id="CHEBI:58349"/>
    </ligand>
</feature>
<dbReference type="PATRIC" id="fig|349215.9.peg.2191"/>
<dbReference type="InterPro" id="IPR036291">
    <property type="entry name" value="NAD(P)-bd_dom_sf"/>
</dbReference>
<keyword evidence="5" id="KW-0444">Lipid biosynthesis</keyword>
<evidence type="ECO:0000256" key="2">
    <source>
        <dbReference type="ARBA" id="ARBA00023002"/>
    </source>
</evidence>
<dbReference type="InterPro" id="IPR002347">
    <property type="entry name" value="SDR_fam"/>
</dbReference>
<dbReference type="CDD" id="cd05333">
    <property type="entry name" value="BKR_SDR_c"/>
    <property type="match status" value="1"/>
</dbReference>
<feature type="domain" description="Ketoreductase" evidence="7">
    <location>
        <begin position="48"/>
        <end position="229"/>
    </location>
</feature>